<dbReference type="SUPFAM" id="SSF46565">
    <property type="entry name" value="Chaperone J-domain"/>
    <property type="match status" value="1"/>
</dbReference>
<keyword evidence="10" id="KW-1185">Reference proteome</keyword>
<dbReference type="InterPro" id="IPR036869">
    <property type="entry name" value="J_dom_sf"/>
</dbReference>
<dbReference type="FunFam" id="2.10.230.10:FF:000001">
    <property type="entry name" value="DnaJ subfamily A member 2"/>
    <property type="match status" value="1"/>
</dbReference>
<evidence type="ECO:0000256" key="6">
    <source>
        <dbReference type="SAM" id="MobiDB-lite"/>
    </source>
</evidence>
<evidence type="ECO:0000256" key="1">
    <source>
        <dbReference type="ARBA" id="ARBA00022723"/>
    </source>
</evidence>
<dbReference type="SMART" id="SM00271">
    <property type="entry name" value="DnaJ"/>
    <property type="match status" value="1"/>
</dbReference>
<dbReference type="GO" id="GO:0051082">
    <property type="term" value="F:unfolded protein binding"/>
    <property type="evidence" value="ECO:0007669"/>
    <property type="project" value="InterPro"/>
</dbReference>
<feature type="compositionally biased region" description="Polar residues" evidence="6">
    <location>
        <begin position="389"/>
        <end position="401"/>
    </location>
</feature>
<reference evidence="11" key="1">
    <citation type="submission" date="2016-06" db="UniProtKB">
        <authorList>
            <consortium name="WormBaseParasite"/>
        </authorList>
    </citation>
    <scope>IDENTIFICATION</scope>
</reference>
<dbReference type="Pfam" id="PF00226">
    <property type="entry name" value="DnaJ"/>
    <property type="match status" value="1"/>
</dbReference>
<dbReference type="HAMAP" id="MF_01152">
    <property type="entry name" value="DnaJ"/>
    <property type="match status" value="1"/>
</dbReference>
<keyword evidence="4 5" id="KW-0862">Zinc</keyword>
<feature type="region of interest" description="Disordered" evidence="6">
    <location>
        <begin position="362"/>
        <end position="401"/>
    </location>
</feature>
<dbReference type="Pfam" id="PF00684">
    <property type="entry name" value="DnaJ_CXXCXGXG"/>
    <property type="match status" value="1"/>
</dbReference>
<evidence type="ECO:0000256" key="4">
    <source>
        <dbReference type="ARBA" id="ARBA00022833"/>
    </source>
</evidence>
<evidence type="ECO:0000256" key="3">
    <source>
        <dbReference type="ARBA" id="ARBA00022771"/>
    </source>
</evidence>
<evidence type="ECO:0000259" key="8">
    <source>
        <dbReference type="PROSITE" id="PS51188"/>
    </source>
</evidence>
<dbReference type="FunFam" id="1.10.287.110:FF:000041">
    <property type="entry name" value="Chaperone protein DNAj, putative"/>
    <property type="match status" value="1"/>
</dbReference>
<dbReference type="Gene3D" id="1.10.287.110">
    <property type="entry name" value="DnaJ domain"/>
    <property type="match status" value="1"/>
</dbReference>
<dbReference type="WBParaSite" id="SCUD_0000902201-mRNA-1">
    <property type="protein sequence ID" value="SCUD_0000902201-mRNA-1"/>
    <property type="gene ID" value="SCUD_0000902201"/>
</dbReference>
<proteinExistence type="inferred from homology"/>
<dbReference type="Proteomes" id="UP000279833">
    <property type="component" value="Unassembled WGS sequence"/>
</dbReference>
<dbReference type="Gene3D" id="2.60.260.20">
    <property type="entry name" value="Urease metallochaperone UreE, N-terminal domain"/>
    <property type="match status" value="2"/>
</dbReference>
<dbReference type="AlphaFoldDB" id="A0A183K209"/>
<keyword evidence="3 5" id="KW-0863">Zinc-finger</keyword>
<dbReference type="PRINTS" id="PR00625">
    <property type="entry name" value="JDOMAIN"/>
</dbReference>
<dbReference type="EMBL" id="UZAK01033023">
    <property type="protein sequence ID" value="VDP33705.1"/>
    <property type="molecule type" value="Genomic_DNA"/>
</dbReference>
<dbReference type="Gene3D" id="2.10.230.10">
    <property type="entry name" value="Heat shock protein DnaJ, cysteine-rich domain"/>
    <property type="match status" value="1"/>
</dbReference>
<evidence type="ECO:0000256" key="2">
    <source>
        <dbReference type="ARBA" id="ARBA00022737"/>
    </source>
</evidence>
<organism evidence="11">
    <name type="scientific">Schistosoma curassoni</name>
    <dbReference type="NCBI Taxonomy" id="6186"/>
    <lineage>
        <taxon>Eukaryota</taxon>
        <taxon>Metazoa</taxon>
        <taxon>Spiralia</taxon>
        <taxon>Lophotrochozoa</taxon>
        <taxon>Platyhelminthes</taxon>
        <taxon>Trematoda</taxon>
        <taxon>Digenea</taxon>
        <taxon>Strigeidida</taxon>
        <taxon>Schistosomatoidea</taxon>
        <taxon>Schistosomatidae</taxon>
        <taxon>Schistosoma</taxon>
    </lineage>
</organism>
<accession>A0A183K209</accession>
<name>A0A183K209_9TREM</name>
<dbReference type="InterPro" id="IPR001305">
    <property type="entry name" value="HSP_DnaJ_Cys-rich_dom"/>
</dbReference>
<evidence type="ECO:0000259" key="7">
    <source>
        <dbReference type="PROSITE" id="PS50076"/>
    </source>
</evidence>
<evidence type="ECO:0000256" key="5">
    <source>
        <dbReference type="PROSITE-ProRule" id="PRU00546"/>
    </source>
</evidence>
<keyword evidence="1 5" id="KW-0479">Metal-binding</keyword>
<keyword evidence="2" id="KW-0677">Repeat</keyword>
<dbReference type="FunFam" id="2.60.260.20:FF:000003">
    <property type="entry name" value="DnaJ subfamily A member 2"/>
    <property type="match status" value="1"/>
</dbReference>
<feature type="compositionally biased region" description="Basic and acidic residues" evidence="6">
    <location>
        <begin position="362"/>
        <end position="382"/>
    </location>
</feature>
<protein>
    <submittedName>
        <fullName evidence="11">DnaJ subfamily A member 1</fullName>
    </submittedName>
</protein>
<dbReference type="GO" id="GO:0005524">
    <property type="term" value="F:ATP binding"/>
    <property type="evidence" value="ECO:0007669"/>
    <property type="project" value="InterPro"/>
</dbReference>
<dbReference type="OrthoDB" id="550424at2759"/>
<feature type="domain" description="J" evidence="7">
    <location>
        <begin position="6"/>
        <end position="68"/>
    </location>
</feature>
<feature type="domain" description="CR-type" evidence="8">
    <location>
        <begin position="121"/>
        <end position="205"/>
    </location>
</feature>
<feature type="zinc finger region" description="CR-type" evidence="5">
    <location>
        <begin position="121"/>
        <end position="205"/>
    </location>
</feature>
<reference evidence="9 10" key="2">
    <citation type="submission" date="2018-11" db="EMBL/GenBank/DDBJ databases">
        <authorList>
            <consortium name="Pathogen Informatics"/>
        </authorList>
    </citation>
    <scope>NUCLEOTIDE SEQUENCE [LARGE SCALE GENOMIC DNA]</scope>
    <source>
        <strain evidence="9">Dakar</strain>
        <strain evidence="10">Dakar, Senegal</strain>
    </source>
</reference>
<dbReference type="PROSITE" id="PS51188">
    <property type="entry name" value="ZF_CR"/>
    <property type="match status" value="1"/>
</dbReference>
<dbReference type="CDD" id="cd10719">
    <property type="entry name" value="DnaJ_zf"/>
    <property type="match status" value="1"/>
</dbReference>
<dbReference type="PROSITE" id="PS50076">
    <property type="entry name" value="DNAJ_2"/>
    <property type="match status" value="1"/>
</dbReference>
<dbReference type="InterPro" id="IPR002939">
    <property type="entry name" value="DnaJ_C"/>
</dbReference>
<evidence type="ECO:0000313" key="10">
    <source>
        <dbReference type="Proteomes" id="UP000279833"/>
    </source>
</evidence>
<dbReference type="STRING" id="6186.A0A183K209"/>
<dbReference type="PANTHER" id="PTHR43888">
    <property type="entry name" value="DNAJ-LIKE-2, ISOFORM A-RELATED"/>
    <property type="match status" value="1"/>
</dbReference>
<dbReference type="GO" id="GO:0009408">
    <property type="term" value="P:response to heat"/>
    <property type="evidence" value="ECO:0007669"/>
    <property type="project" value="InterPro"/>
</dbReference>
<dbReference type="InterPro" id="IPR036410">
    <property type="entry name" value="HSP_DnaJ_Cys-rich_dom_sf"/>
</dbReference>
<evidence type="ECO:0000313" key="11">
    <source>
        <dbReference type="WBParaSite" id="SCUD_0000902201-mRNA-1"/>
    </source>
</evidence>
<dbReference type="SUPFAM" id="SSF57938">
    <property type="entry name" value="DnaJ/Hsp40 cysteine-rich domain"/>
    <property type="match status" value="1"/>
</dbReference>
<dbReference type="GO" id="GO:0006457">
    <property type="term" value="P:protein folding"/>
    <property type="evidence" value="ECO:0007669"/>
    <property type="project" value="InterPro"/>
</dbReference>
<dbReference type="CDD" id="cd06257">
    <property type="entry name" value="DnaJ"/>
    <property type="match status" value="1"/>
</dbReference>
<dbReference type="SUPFAM" id="SSF49493">
    <property type="entry name" value="HSP40/DnaJ peptide-binding domain"/>
    <property type="match status" value="2"/>
</dbReference>
<dbReference type="Pfam" id="PF01556">
    <property type="entry name" value="DnaJ_C"/>
    <property type="match status" value="1"/>
</dbReference>
<dbReference type="InterPro" id="IPR044713">
    <property type="entry name" value="DNJA1/2-like"/>
</dbReference>
<sequence length="401" mass="45117">MVKERKYYDLLGVPVTATEAEIKKAYRQKALKYHPDKNPDSADKFKEISQAFMVLSDPEKRELYDARGEQGIKEGGVDSGGMADPMDIFQMFFGGGRSRGPRRGKDCVHQLSVTLEELYNGSVRKLGVTRKVICDQCQGRGGKAGAVVTCRTCRGTGIQTHVRQLNVGFVQQIQTTCSACKGEKEIIDPKDCCKKCEGRKVVRETKVIEVPIDKGMTDGQTIKFHDEGDREPGLEPGDLIITLDEQPHSRFIRRRNDLIHTIELSLSEALCGFQRTIRSLDDRTLVITSRPGEVYTNKDFRAIEGEGMPRYKNPFDKGRLIIKFDISFPKNGFLSKTQLDSLRKLLPPPTCIEDIPEDAESVELHPFDPEFDHQQQERRGEVYEDVDGSESSNPRVQCASA</sequence>
<evidence type="ECO:0000313" key="9">
    <source>
        <dbReference type="EMBL" id="VDP33705.1"/>
    </source>
</evidence>
<dbReference type="GO" id="GO:0030544">
    <property type="term" value="F:Hsp70 protein binding"/>
    <property type="evidence" value="ECO:0007669"/>
    <property type="project" value="InterPro"/>
</dbReference>
<gene>
    <name evidence="9" type="ORF">SCUD_LOCUS9022</name>
</gene>
<dbReference type="InterPro" id="IPR008971">
    <property type="entry name" value="HSP40/DnaJ_pept-bd"/>
</dbReference>
<dbReference type="InterPro" id="IPR001623">
    <property type="entry name" value="DnaJ_domain"/>
</dbReference>
<dbReference type="GO" id="GO:0008270">
    <property type="term" value="F:zinc ion binding"/>
    <property type="evidence" value="ECO:0007669"/>
    <property type="project" value="UniProtKB-KW"/>
</dbReference>
<dbReference type="InterPro" id="IPR012724">
    <property type="entry name" value="DnaJ"/>
</dbReference>
<dbReference type="CDD" id="cd10747">
    <property type="entry name" value="DnaJ_C"/>
    <property type="match status" value="1"/>
</dbReference>